<proteinExistence type="predicted"/>
<gene>
    <name evidence="2" type="ORF">BJY24_003288</name>
</gene>
<name>A0A7W9PEC0_9NOCA</name>
<evidence type="ECO:0000313" key="3">
    <source>
        <dbReference type="Proteomes" id="UP000540412"/>
    </source>
</evidence>
<dbReference type="EMBL" id="JACHIT010000001">
    <property type="protein sequence ID" value="MBB5914421.1"/>
    <property type="molecule type" value="Genomic_DNA"/>
</dbReference>
<evidence type="ECO:0000256" key="1">
    <source>
        <dbReference type="SAM" id="MobiDB-lite"/>
    </source>
</evidence>
<comment type="caution">
    <text evidence="2">The sequence shown here is derived from an EMBL/GenBank/DDBJ whole genome shotgun (WGS) entry which is preliminary data.</text>
</comment>
<feature type="region of interest" description="Disordered" evidence="1">
    <location>
        <begin position="1"/>
        <end position="24"/>
    </location>
</feature>
<dbReference type="AlphaFoldDB" id="A0A7W9PEC0"/>
<reference evidence="2 3" key="1">
    <citation type="submission" date="2020-08" db="EMBL/GenBank/DDBJ databases">
        <title>Sequencing the genomes of 1000 actinobacteria strains.</title>
        <authorList>
            <person name="Klenk H.-P."/>
        </authorList>
    </citation>
    <scope>NUCLEOTIDE SEQUENCE [LARGE SCALE GENOMIC DNA]</scope>
    <source>
        <strain evidence="2 3">DSM 43582</strain>
    </source>
</reference>
<organism evidence="2 3">
    <name type="scientific">Nocardia transvalensis</name>
    <dbReference type="NCBI Taxonomy" id="37333"/>
    <lineage>
        <taxon>Bacteria</taxon>
        <taxon>Bacillati</taxon>
        <taxon>Actinomycetota</taxon>
        <taxon>Actinomycetes</taxon>
        <taxon>Mycobacteriales</taxon>
        <taxon>Nocardiaceae</taxon>
        <taxon>Nocardia</taxon>
    </lineage>
</organism>
<protein>
    <submittedName>
        <fullName evidence="2">Uncharacterized protein</fullName>
    </submittedName>
</protein>
<keyword evidence="3" id="KW-1185">Reference proteome</keyword>
<dbReference type="Proteomes" id="UP000540412">
    <property type="component" value="Unassembled WGS sequence"/>
</dbReference>
<sequence length="44" mass="4863">MITIGSKAGTLPAADPPPDQSKTGHLRYRLNKLLFADLRYSYGQ</sequence>
<evidence type="ECO:0000313" key="2">
    <source>
        <dbReference type="EMBL" id="MBB5914421.1"/>
    </source>
</evidence>
<accession>A0A7W9PEC0</accession>
<dbReference type="RefSeq" id="WP_276325758.1">
    <property type="nucleotide sequence ID" value="NZ_JACHIT010000001.1"/>
</dbReference>